<dbReference type="CDD" id="cd04301">
    <property type="entry name" value="NAT_SF"/>
    <property type="match status" value="1"/>
</dbReference>
<dbReference type="EMBL" id="KV424162">
    <property type="protein sequence ID" value="KZT50542.1"/>
    <property type="molecule type" value="Genomic_DNA"/>
</dbReference>
<dbReference type="PANTHER" id="PTHR10545:SF29">
    <property type="entry name" value="GH14572P-RELATED"/>
    <property type="match status" value="1"/>
</dbReference>
<proteinExistence type="inferred from homology"/>
<dbReference type="FunFam" id="3.40.630.30:FF:000064">
    <property type="entry name" value="GNAT family acetyltransferase"/>
    <property type="match status" value="1"/>
</dbReference>
<evidence type="ECO:0000313" key="5">
    <source>
        <dbReference type="EMBL" id="KZT50542.1"/>
    </source>
</evidence>
<keyword evidence="6" id="KW-1185">Reference proteome</keyword>
<dbReference type="InterPro" id="IPR000182">
    <property type="entry name" value="GNAT_dom"/>
</dbReference>
<name>A0A165CBN1_9BASI</name>
<dbReference type="InterPro" id="IPR016181">
    <property type="entry name" value="Acyl_CoA_acyltransferase"/>
</dbReference>
<feature type="domain" description="N-acetyltransferase" evidence="4">
    <location>
        <begin position="4"/>
        <end position="159"/>
    </location>
</feature>
<evidence type="ECO:0000256" key="2">
    <source>
        <dbReference type="ARBA" id="ARBA00022679"/>
    </source>
</evidence>
<dbReference type="InterPro" id="IPR051016">
    <property type="entry name" value="Diverse_Substrate_AcTransf"/>
</dbReference>
<gene>
    <name evidence="5" type="ORF">CALCODRAFT_180782</name>
</gene>
<dbReference type="InParanoid" id="A0A165CBN1"/>
<keyword evidence="2 5" id="KW-0808">Transferase</keyword>
<dbReference type="PROSITE" id="PS51186">
    <property type="entry name" value="GNAT"/>
    <property type="match status" value="1"/>
</dbReference>
<sequence>MAKFTIRDAVEGDIDDILRLILALATYEKAPESAKATPELLQKNLFGPHPYAHTMLAYVEGKAVGIAMYFFNFSTWTGKPGLYLEDLFVEPEYRKMGIGKALFGELGRVAEEHDCGRMDWAVLKWNQPSIDFYEKALGAFGMKEWEGMRLETEGIKGLRRFRVSEATQ</sequence>
<keyword evidence="3 5" id="KW-0012">Acyltransferase</keyword>
<protein>
    <submittedName>
        <fullName evidence="5">Acyl-CoA N-acyltransferase</fullName>
    </submittedName>
</protein>
<dbReference type="OrthoDB" id="7305308at2759"/>
<reference evidence="5 6" key="1">
    <citation type="journal article" date="2016" name="Mol. Biol. Evol.">
        <title>Comparative Genomics of Early-Diverging Mushroom-Forming Fungi Provides Insights into the Origins of Lignocellulose Decay Capabilities.</title>
        <authorList>
            <person name="Nagy L.G."/>
            <person name="Riley R."/>
            <person name="Tritt A."/>
            <person name="Adam C."/>
            <person name="Daum C."/>
            <person name="Floudas D."/>
            <person name="Sun H."/>
            <person name="Yadav J.S."/>
            <person name="Pangilinan J."/>
            <person name="Larsson K.H."/>
            <person name="Matsuura K."/>
            <person name="Barry K."/>
            <person name="Labutti K."/>
            <person name="Kuo R."/>
            <person name="Ohm R.A."/>
            <person name="Bhattacharya S.S."/>
            <person name="Shirouzu T."/>
            <person name="Yoshinaga Y."/>
            <person name="Martin F.M."/>
            <person name="Grigoriev I.V."/>
            <person name="Hibbett D.S."/>
        </authorList>
    </citation>
    <scope>NUCLEOTIDE SEQUENCE [LARGE SCALE GENOMIC DNA]</scope>
    <source>
        <strain evidence="5 6">HHB12733</strain>
    </source>
</reference>
<evidence type="ECO:0000256" key="1">
    <source>
        <dbReference type="ARBA" id="ARBA00008694"/>
    </source>
</evidence>
<evidence type="ECO:0000313" key="6">
    <source>
        <dbReference type="Proteomes" id="UP000076842"/>
    </source>
</evidence>
<dbReference type="AlphaFoldDB" id="A0A165CBN1"/>
<organism evidence="5 6">
    <name type="scientific">Calocera cornea HHB12733</name>
    <dbReference type="NCBI Taxonomy" id="1353952"/>
    <lineage>
        <taxon>Eukaryota</taxon>
        <taxon>Fungi</taxon>
        <taxon>Dikarya</taxon>
        <taxon>Basidiomycota</taxon>
        <taxon>Agaricomycotina</taxon>
        <taxon>Dacrymycetes</taxon>
        <taxon>Dacrymycetales</taxon>
        <taxon>Dacrymycetaceae</taxon>
        <taxon>Calocera</taxon>
    </lineage>
</organism>
<accession>A0A165CBN1</accession>
<comment type="similarity">
    <text evidence="1">Belongs to the acetyltransferase family.</text>
</comment>
<dbReference type="PANTHER" id="PTHR10545">
    <property type="entry name" value="DIAMINE N-ACETYLTRANSFERASE"/>
    <property type="match status" value="1"/>
</dbReference>
<dbReference type="Proteomes" id="UP000076842">
    <property type="component" value="Unassembled WGS sequence"/>
</dbReference>
<evidence type="ECO:0000259" key="4">
    <source>
        <dbReference type="PROSITE" id="PS51186"/>
    </source>
</evidence>
<dbReference type="Pfam" id="PF00583">
    <property type="entry name" value="Acetyltransf_1"/>
    <property type="match status" value="1"/>
</dbReference>
<dbReference type="Gene3D" id="3.40.630.30">
    <property type="match status" value="1"/>
</dbReference>
<dbReference type="STRING" id="1353952.A0A165CBN1"/>
<evidence type="ECO:0000256" key="3">
    <source>
        <dbReference type="ARBA" id="ARBA00023315"/>
    </source>
</evidence>
<dbReference type="FunCoup" id="A0A165CBN1">
    <property type="interactions" value="56"/>
</dbReference>
<dbReference type="GO" id="GO:0008080">
    <property type="term" value="F:N-acetyltransferase activity"/>
    <property type="evidence" value="ECO:0007669"/>
    <property type="project" value="TreeGrafter"/>
</dbReference>
<dbReference type="SUPFAM" id="SSF55729">
    <property type="entry name" value="Acyl-CoA N-acyltransferases (Nat)"/>
    <property type="match status" value="1"/>
</dbReference>